<dbReference type="Proteomes" id="UP001186974">
    <property type="component" value="Unassembled WGS sequence"/>
</dbReference>
<name>A0ACC3DDH6_9PEZI</name>
<proteinExistence type="predicted"/>
<comment type="caution">
    <text evidence="1">The sequence shown here is derived from an EMBL/GenBank/DDBJ whole genome shotgun (WGS) entry which is preliminary data.</text>
</comment>
<accession>A0ACC3DDH6</accession>
<gene>
    <name evidence="1" type="ORF">LTS18_009248</name>
</gene>
<organism evidence="1 2">
    <name type="scientific">Coniosporium uncinatum</name>
    <dbReference type="NCBI Taxonomy" id="93489"/>
    <lineage>
        <taxon>Eukaryota</taxon>
        <taxon>Fungi</taxon>
        <taxon>Dikarya</taxon>
        <taxon>Ascomycota</taxon>
        <taxon>Pezizomycotina</taxon>
        <taxon>Dothideomycetes</taxon>
        <taxon>Dothideomycetes incertae sedis</taxon>
        <taxon>Coniosporium</taxon>
    </lineage>
</organism>
<evidence type="ECO:0000313" key="2">
    <source>
        <dbReference type="Proteomes" id="UP001186974"/>
    </source>
</evidence>
<dbReference type="EMBL" id="JAWDJW010006336">
    <property type="protein sequence ID" value="KAK3065405.1"/>
    <property type="molecule type" value="Genomic_DNA"/>
</dbReference>
<reference evidence="1" key="1">
    <citation type="submission" date="2024-09" db="EMBL/GenBank/DDBJ databases">
        <title>Black Yeasts Isolated from many extreme environments.</title>
        <authorList>
            <person name="Coleine C."/>
            <person name="Stajich J.E."/>
            <person name="Selbmann L."/>
        </authorList>
    </citation>
    <scope>NUCLEOTIDE SEQUENCE</scope>
    <source>
        <strain evidence="1">CCFEE 5737</strain>
    </source>
</reference>
<evidence type="ECO:0000313" key="1">
    <source>
        <dbReference type="EMBL" id="KAK3065405.1"/>
    </source>
</evidence>
<protein>
    <submittedName>
        <fullName evidence="1">Uncharacterized protein</fullName>
    </submittedName>
</protein>
<keyword evidence="2" id="KW-1185">Reference proteome</keyword>
<sequence>MEALGSAASILQIASCAGGLAKDLAKFVLEARDGEKQKTHYDTSISSFREILHQVEAVGRDRAEVANTREPSEHEKQTWTLIDGVLQRCKDTLKELEREVEILGGGSSGGKFKQGLQALKSQFKLEFKKPEIGRLEKSIDGDVQSLHVFLQLIQLYQLREVKSGNEEIKQEVRSLRQALEKLWRNHHAVDAIRSNSIAGPGGEIAEYEQEQARLKQLAADVDMLAQRHRTHSTAVGNKDSGIDTGDSSSASDGESQGRSQHSGGELDMLQQCLELSRNLVATLLEVSSGNNQDELPSTTSVERDIPRGPTIDIAVERVGSPESQKLDSNSPELPEASSNGSQGKKQPSSNRAAQKLHEVVKDGNIDQTKELLRRPSINIEFPNEHGLTPLLAAVRYGHYDIAELLLQHKANVHAVDNDKRTVLHHAMLQGDRSDLISLLLKSGADVNARKDDLGWTPLHCSVFHRRESAARIIIENKANIEVRDTNGTSPGMLAVKERFLEMVKVLYEGGAEFGGKLPETNQAIEHYLETAERAGT</sequence>